<dbReference type="InterPro" id="IPR010815">
    <property type="entry name" value="DUF1418"/>
</dbReference>
<dbReference type="EMBL" id="FORG01000001">
    <property type="protein sequence ID" value="SFI43048.1"/>
    <property type="molecule type" value="Genomic_DNA"/>
</dbReference>
<evidence type="ECO:0000313" key="2">
    <source>
        <dbReference type="EMBL" id="PHM40149.1"/>
    </source>
</evidence>
<organism evidence="3 4">
    <name type="scientific">Xenorhabdus mauleonii</name>
    <dbReference type="NCBI Taxonomy" id="351675"/>
    <lineage>
        <taxon>Bacteria</taxon>
        <taxon>Pseudomonadati</taxon>
        <taxon>Pseudomonadota</taxon>
        <taxon>Gammaproteobacteria</taxon>
        <taxon>Enterobacterales</taxon>
        <taxon>Morganellaceae</taxon>
        <taxon>Xenorhabdus</taxon>
    </lineage>
</organism>
<dbReference type="NCBIfam" id="NF007887">
    <property type="entry name" value="PRK10591.2-1"/>
    <property type="match status" value="1"/>
</dbReference>
<feature type="transmembrane region" description="Helical" evidence="1">
    <location>
        <begin position="64"/>
        <end position="83"/>
    </location>
</feature>
<evidence type="ECO:0000313" key="5">
    <source>
        <dbReference type="Proteomes" id="UP000224607"/>
    </source>
</evidence>
<keyword evidence="1" id="KW-0472">Membrane</keyword>
<dbReference type="STRING" id="351675.SAMN05421680_101194"/>
<gene>
    <name evidence="3" type="ORF">SAMN05421680_101194</name>
    <name evidence="2" type="ORF">Xmau_01902</name>
</gene>
<name>A0A1I3I4Y3_9GAMM</name>
<dbReference type="EMBL" id="NITY01000006">
    <property type="protein sequence ID" value="PHM40149.1"/>
    <property type="molecule type" value="Genomic_DNA"/>
</dbReference>
<evidence type="ECO:0008006" key="6">
    <source>
        <dbReference type="Google" id="ProtNLM"/>
    </source>
</evidence>
<feature type="transmembrane region" description="Helical" evidence="1">
    <location>
        <begin position="98"/>
        <end position="119"/>
    </location>
</feature>
<evidence type="ECO:0000256" key="1">
    <source>
        <dbReference type="SAM" id="Phobius"/>
    </source>
</evidence>
<proteinExistence type="predicted"/>
<evidence type="ECO:0000313" key="4">
    <source>
        <dbReference type="Proteomes" id="UP000198919"/>
    </source>
</evidence>
<reference evidence="3" key="2">
    <citation type="submission" date="2016-10" db="EMBL/GenBank/DDBJ databases">
        <authorList>
            <person name="de Groot N.N."/>
        </authorList>
    </citation>
    <scope>NUCLEOTIDE SEQUENCE [LARGE SCALE GENOMIC DNA]</scope>
    <source>
        <strain evidence="3">DSM 17908</strain>
    </source>
</reference>
<dbReference type="Proteomes" id="UP000224607">
    <property type="component" value="Unassembled WGS sequence"/>
</dbReference>
<keyword evidence="1" id="KW-0812">Transmembrane</keyword>
<keyword evidence="1" id="KW-1133">Transmembrane helix</keyword>
<dbReference type="AlphaFoldDB" id="A0A1I3I4Y3"/>
<accession>A0A1I3I4Y3</accession>
<protein>
    <recommendedName>
        <fullName evidence="6">DUF1418 family protein</fullName>
    </recommendedName>
</protein>
<sequence length="151" mass="16794">MPVSENKKKQELPFTVISPANRTDSGMISCCNRWESIFKVGRNRRRMKKNSSAEMKSLADMPKLVILLEALGIGLLVLAYLSSTDSIILSPLLMTTEAHIAMILLGVGCLIPAAIHIIWRAVYNLSFLGVDHKKTDKNRQIVSDDEKNKIG</sequence>
<dbReference type="Pfam" id="PF07214">
    <property type="entry name" value="DUF1418"/>
    <property type="match status" value="1"/>
</dbReference>
<evidence type="ECO:0000313" key="3">
    <source>
        <dbReference type="EMBL" id="SFI43048.1"/>
    </source>
</evidence>
<dbReference type="Proteomes" id="UP000198919">
    <property type="component" value="Unassembled WGS sequence"/>
</dbReference>
<reference evidence="2 5" key="3">
    <citation type="journal article" date="2017" name="Nat. Microbiol.">
        <title>Natural product diversity associated with the nematode symbionts Photorhabdus and Xenorhabdus.</title>
        <authorList>
            <person name="Tobias N.J."/>
            <person name="Wolff H."/>
            <person name="Djahanschiri B."/>
            <person name="Grundmann F."/>
            <person name="Kronenwerth M."/>
            <person name="Shi Y.M."/>
            <person name="Simonyi S."/>
            <person name="Grun P."/>
            <person name="Shapiro-Ilan D."/>
            <person name="Pidot S.J."/>
            <person name="Stinear T.P."/>
            <person name="Ebersberger I."/>
            <person name="Bode H.B."/>
        </authorList>
    </citation>
    <scope>NUCLEOTIDE SEQUENCE [LARGE SCALE GENOMIC DNA]</scope>
    <source>
        <strain evidence="2 5">DSM 17908</strain>
    </source>
</reference>
<keyword evidence="5" id="KW-1185">Reference proteome</keyword>
<reference evidence="4" key="1">
    <citation type="submission" date="2016-10" db="EMBL/GenBank/DDBJ databases">
        <authorList>
            <person name="Varghese N."/>
            <person name="Submissions S."/>
        </authorList>
    </citation>
    <scope>NUCLEOTIDE SEQUENCE [LARGE SCALE GENOMIC DNA]</scope>
    <source>
        <strain evidence="4">DSM 17908</strain>
    </source>
</reference>